<dbReference type="InterPro" id="IPR013226">
    <property type="entry name" value="Pal1"/>
</dbReference>
<accession>A0A4T0FT20</accession>
<feature type="region of interest" description="Disordered" evidence="1">
    <location>
        <begin position="608"/>
        <end position="659"/>
    </location>
</feature>
<dbReference type="GO" id="GO:0000964">
    <property type="term" value="P:mitochondrial RNA 5'-end processing"/>
    <property type="evidence" value="ECO:0007669"/>
    <property type="project" value="TreeGrafter"/>
</dbReference>
<feature type="compositionally biased region" description="Polar residues" evidence="1">
    <location>
        <begin position="918"/>
        <end position="933"/>
    </location>
</feature>
<proteinExistence type="predicted"/>
<feature type="compositionally biased region" description="Basic and acidic residues" evidence="1">
    <location>
        <begin position="775"/>
        <end position="784"/>
    </location>
</feature>
<dbReference type="Pfam" id="PF08316">
    <property type="entry name" value="Pal1"/>
    <property type="match status" value="1"/>
</dbReference>
<feature type="compositionally biased region" description="Basic and acidic residues" evidence="1">
    <location>
        <begin position="957"/>
        <end position="966"/>
    </location>
</feature>
<evidence type="ECO:0000313" key="2">
    <source>
        <dbReference type="EMBL" id="TIA90056.1"/>
    </source>
</evidence>
<gene>
    <name evidence="2" type="ORF">E3P99_01762</name>
</gene>
<feature type="compositionally biased region" description="Low complexity" evidence="1">
    <location>
        <begin position="1039"/>
        <end position="1052"/>
    </location>
</feature>
<dbReference type="GO" id="GO:0005740">
    <property type="term" value="C:mitochondrial envelope"/>
    <property type="evidence" value="ECO:0007669"/>
    <property type="project" value="TreeGrafter"/>
</dbReference>
<dbReference type="PANTHER" id="PTHR31014:SF0">
    <property type="entry name" value="MITOCHONDRIAL TRANSLATION SYSTEM COMPONENT PET127-RELATED"/>
    <property type="match status" value="1"/>
</dbReference>
<evidence type="ECO:0000256" key="1">
    <source>
        <dbReference type="SAM" id="MobiDB-lite"/>
    </source>
</evidence>
<dbReference type="Pfam" id="PF08634">
    <property type="entry name" value="Pet127"/>
    <property type="match status" value="2"/>
</dbReference>
<feature type="region of interest" description="Disordered" evidence="1">
    <location>
        <begin position="917"/>
        <end position="1102"/>
    </location>
</feature>
<dbReference type="Proteomes" id="UP000310189">
    <property type="component" value="Unassembled WGS sequence"/>
</dbReference>
<dbReference type="EMBL" id="SPNW01000022">
    <property type="protein sequence ID" value="TIA90056.1"/>
    <property type="molecule type" value="Genomic_DNA"/>
</dbReference>
<sequence>MMRRAAKAAASRKRLGKQPSASLSDKLRSKRDSDDSVQSNSSGNVQKRENIASTASSHYTEDSLPSGFTDLSQRQRTSSRHSNPKKAEFRPQQNEKQYDMDPHKTTTISGIKVDQPRIPTLLPTLRRVLFQPSHPVWLRCPRTGVYSFPSHIEDIHPPEEFAFDRLPPYMTSSKDEELIQLTKKHKCRYLGSTSSMTAVLSHIHFLLTNWKPLNYESLSEEFQGLPNDYSFSNKLPAAIILRKVDDADGKSVYAIDKDKSYDIEEDNVLLWVGTQLEKQLTMDPEEFSGLLRANPLTDAVKSKMNEREAYHYSKVGVGVMIKILLMSPGQQDPDALATRRLRYQTAAQDIRYQDESCCGCEAGHTQLQGWRWIQHQEVSRSVRIIRTRVLRYGQERFLEVQVSASNSFSTQLKKDSLQARIGAMDGIFVAYHNTRRIFGFQYVPLEEMDERLHGSTAMATQSFKHSIGILERALDEATALIPDETLSITFDTREGTQYMSVYVESAEDTRADKPTYVIDFEVKSFVNNKQVPHDKHVDFSAVKEENPEWTVRLTTRTSTLADKDTVKPKLAQARQSLDFMNTVVLPPGMSTQDLVKLREERRTWRLPSASVEGVDSIEDKQKEELDHEKEQQEMGEEQAARPREEEEVQAVVRQRKPSSLVRQLRKLSKAGLEEQSLMKKKFGEDRVKNKDRFSDRMFANKSDASERRSRLLTARKSLTENTTEPTDKPPPAAKPSFSGSSADAYKAALRDVVSVEGKPLPSPNISTQLPLSRSRTQDEPRDGTAKQQQQRTAKMSRSNTTNSKPDKKPGRHFDVIDSWDVTAVTGSACEVDKLTGFYTVWHHDSPYDAVSPSRNNHNKAPVKAFDAQMLAESRHVKPAETDEERENRLRLEKKKRNPLLEVWGKHEEEPWEAFSANAPIQQPGRQRLQSEYNDSPLLPAKPQRRPSSRIPPPRPIKLGEDIDPDKPIQWSGNAGTGGRRATVGTSDTIKRSQSLLQRWKSNRRSPKPGHTSSASSASHTPSISPSPSSYDKGLPEPPAQSQSQSQFQAAQSTDKVTPPPQSPAKDKENEDQPLLSRKRSLLDKVKGLGKGVRTRSRDAKVA</sequence>
<feature type="compositionally biased region" description="Basic residues" evidence="1">
    <location>
        <begin position="1"/>
        <end position="16"/>
    </location>
</feature>
<keyword evidence="3" id="KW-1185">Reference proteome</keyword>
<evidence type="ECO:0000313" key="3">
    <source>
        <dbReference type="Proteomes" id="UP000310189"/>
    </source>
</evidence>
<feature type="region of interest" description="Disordered" evidence="1">
    <location>
        <begin position="1"/>
        <end position="107"/>
    </location>
</feature>
<reference evidence="2 3" key="1">
    <citation type="submission" date="2019-03" db="EMBL/GenBank/DDBJ databases">
        <title>Sequencing 23 genomes of Wallemia ichthyophaga.</title>
        <authorList>
            <person name="Gostincar C."/>
        </authorList>
    </citation>
    <scope>NUCLEOTIDE SEQUENCE [LARGE SCALE GENOMIC DNA]</scope>
    <source>
        <strain evidence="2 3">EXF-5753</strain>
    </source>
</reference>
<protein>
    <submittedName>
        <fullName evidence="2">Uncharacterized protein</fullName>
    </submittedName>
</protein>
<feature type="compositionally biased region" description="Basic and acidic residues" evidence="1">
    <location>
        <begin position="25"/>
        <end position="34"/>
    </location>
</feature>
<name>A0A4T0FT20_9BASI</name>
<feature type="region of interest" description="Disordered" evidence="1">
    <location>
        <begin position="678"/>
        <end position="742"/>
    </location>
</feature>
<organism evidence="2 3">
    <name type="scientific">Wallemia hederae</name>
    <dbReference type="NCBI Taxonomy" id="1540922"/>
    <lineage>
        <taxon>Eukaryota</taxon>
        <taxon>Fungi</taxon>
        <taxon>Dikarya</taxon>
        <taxon>Basidiomycota</taxon>
        <taxon>Wallemiomycotina</taxon>
        <taxon>Wallemiomycetes</taxon>
        <taxon>Wallemiales</taxon>
        <taxon>Wallemiaceae</taxon>
        <taxon>Wallemia</taxon>
    </lineage>
</organism>
<feature type="compositionally biased region" description="Polar residues" evidence="1">
    <location>
        <begin position="37"/>
        <end position="58"/>
    </location>
</feature>
<feature type="compositionally biased region" description="Polar residues" evidence="1">
    <location>
        <begin position="785"/>
        <end position="803"/>
    </location>
</feature>
<feature type="compositionally biased region" description="Polar residues" evidence="1">
    <location>
        <begin position="763"/>
        <end position="774"/>
    </location>
</feature>
<dbReference type="AlphaFoldDB" id="A0A4T0FT20"/>
<feature type="region of interest" description="Disordered" evidence="1">
    <location>
        <begin position="755"/>
        <end position="812"/>
    </location>
</feature>
<feature type="compositionally biased region" description="Low complexity" evidence="1">
    <location>
        <begin position="1010"/>
        <end position="1029"/>
    </location>
</feature>
<dbReference type="PANTHER" id="PTHR31014">
    <property type="entry name" value="MITOCHONDRIAL TRANSLATION SYSTEM COMPONENT PET127-RELATED"/>
    <property type="match status" value="1"/>
</dbReference>
<feature type="compositionally biased region" description="Basic and acidic residues" evidence="1">
    <location>
        <begin position="681"/>
        <end position="695"/>
    </location>
</feature>
<dbReference type="OrthoDB" id="10249045at2759"/>
<comment type="caution">
    <text evidence="2">The sequence shown here is derived from an EMBL/GenBank/DDBJ whole genome shotgun (WGS) entry which is preliminary data.</text>
</comment>
<feature type="compositionally biased region" description="Basic and acidic residues" evidence="1">
    <location>
        <begin position="617"/>
        <end position="644"/>
    </location>
</feature>
<dbReference type="InterPro" id="IPR013943">
    <property type="entry name" value="Pet127"/>
</dbReference>